<accession>A0A4Y9Y2F4</accession>
<dbReference type="AlphaFoldDB" id="A0A4Y9Y2F4"/>
<keyword evidence="2" id="KW-1185">Reference proteome</keyword>
<gene>
    <name evidence="1" type="ORF">EVG20_g9057</name>
</gene>
<proteinExistence type="predicted"/>
<evidence type="ECO:0000313" key="1">
    <source>
        <dbReference type="EMBL" id="TFY56108.1"/>
    </source>
</evidence>
<sequence>MVVIRSPPPPQSTRRENSIPGYIFSNHLGSHRHYRFDAMHPPNETLRNPPYILFRDAFSHSELSPPVPLIHECNVKLPQEAFFVCGWYDMRAAINISLRQLFPSFPWRGELVVVPLGTAVPFRGRAKARRNVNRAALEYA</sequence>
<dbReference type="EMBL" id="SEOQ01000856">
    <property type="protein sequence ID" value="TFY56108.1"/>
    <property type="molecule type" value="Genomic_DNA"/>
</dbReference>
<name>A0A4Y9Y2F4_9AGAM</name>
<evidence type="ECO:0000313" key="2">
    <source>
        <dbReference type="Proteomes" id="UP000298327"/>
    </source>
</evidence>
<organism evidence="1 2">
    <name type="scientific">Dentipellis fragilis</name>
    <dbReference type="NCBI Taxonomy" id="205917"/>
    <lineage>
        <taxon>Eukaryota</taxon>
        <taxon>Fungi</taxon>
        <taxon>Dikarya</taxon>
        <taxon>Basidiomycota</taxon>
        <taxon>Agaricomycotina</taxon>
        <taxon>Agaricomycetes</taxon>
        <taxon>Russulales</taxon>
        <taxon>Hericiaceae</taxon>
        <taxon>Dentipellis</taxon>
    </lineage>
</organism>
<dbReference type="Proteomes" id="UP000298327">
    <property type="component" value="Unassembled WGS sequence"/>
</dbReference>
<dbReference type="OrthoDB" id="3066608at2759"/>
<reference evidence="1 2" key="1">
    <citation type="submission" date="2019-02" db="EMBL/GenBank/DDBJ databases">
        <title>Genome sequencing of the rare red list fungi Dentipellis fragilis.</title>
        <authorList>
            <person name="Buettner E."/>
            <person name="Kellner H."/>
        </authorList>
    </citation>
    <scope>NUCLEOTIDE SEQUENCE [LARGE SCALE GENOMIC DNA]</scope>
    <source>
        <strain evidence="1 2">DSM 105465</strain>
    </source>
</reference>
<comment type="caution">
    <text evidence="1">The sequence shown here is derived from an EMBL/GenBank/DDBJ whole genome shotgun (WGS) entry which is preliminary data.</text>
</comment>
<protein>
    <submittedName>
        <fullName evidence="1">Uncharacterized protein</fullName>
    </submittedName>
</protein>